<feature type="domain" description="Right handed beta helix" evidence="2">
    <location>
        <begin position="177"/>
        <end position="318"/>
    </location>
</feature>
<reference evidence="3 4" key="1">
    <citation type="submission" date="2014-07" db="EMBL/GenBank/DDBJ databases">
        <authorList>
            <person name="McCorrison J."/>
            <person name="Sanka R."/>
            <person name="Torralba M."/>
            <person name="Gillis M."/>
            <person name="Haft D.H."/>
            <person name="Methe B."/>
            <person name="Sutton G."/>
            <person name="Nelson K.E."/>
        </authorList>
    </citation>
    <scope>NUCLEOTIDE SEQUENCE [LARGE SCALE GENOMIC DNA]</scope>
    <source>
        <strain evidence="3 4">S9-PR14</strain>
    </source>
</reference>
<evidence type="ECO:0000259" key="2">
    <source>
        <dbReference type="Pfam" id="PF13229"/>
    </source>
</evidence>
<evidence type="ECO:0000256" key="1">
    <source>
        <dbReference type="SAM" id="SignalP"/>
    </source>
</evidence>
<dbReference type="InterPro" id="IPR011050">
    <property type="entry name" value="Pectin_lyase_fold/virulence"/>
</dbReference>
<dbReference type="OrthoDB" id="1111178at2"/>
<dbReference type="InterPro" id="IPR059226">
    <property type="entry name" value="Choice_anch_Q_dom"/>
</dbReference>
<dbReference type="Pfam" id="PF13229">
    <property type="entry name" value="Beta_helix"/>
    <property type="match status" value="1"/>
</dbReference>
<dbReference type="PROSITE" id="PS51257">
    <property type="entry name" value="PROKAR_LIPOPROTEIN"/>
    <property type="match status" value="1"/>
</dbReference>
<dbReference type="EMBL" id="JRPQ01000073">
    <property type="protein sequence ID" value="KGI22319.1"/>
    <property type="molecule type" value="Genomic_DNA"/>
</dbReference>
<feature type="chain" id="PRO_5001951305" description="Right handed beta helix domain-containing protein" evidence="1">
    <location>
        <begin position="22"/>
        <end position="481"/>
    </location>
</feature>
<evidence type="ECO:0000313" key="3">
    <source>
        <dbReference type="EMBL" id="KGI22319.1"/>
    </source>
</evidence>
<accession>A0A098YSE9</accession>
<name>A0A098YSE9_9BACT</name>
<sequence>MNIRYCGLLLLFVIIGFTACNDEDNFSSSSEFTLSFENDSIQLDTVFSNVPSSAKSFWIYNRSGAGIKCSNVRLDRGNQTGFRVNVDGIFLGKEMGYQASDIEVRNGDSIRVYVEVTPPVNHQQDAKRVEDALLFTLQSGKVQKVHLSVYSWDAIQLNKLHISRDTVIASERPILVKNGITVDSAATLTIQEGTSLYFNHNAGIDVYGRLIVEGTAAHNVVLRGSRLDAMFDYLPYDRLSGQWQGIHYFSSSFDNQLKYVDIHGAFNGITIDSTDIARETLTIAASTIHNCQGYGVNSRHAKWTAVNTLFSNTLNDCVYLDGGEAELMACTLAQFYPFDAKRGVALRIDTKHFPVSLFKCTNTLITGYANNEILKPTADSAFPLNYHFESCLLRASIKTPEDSLHFTNVIFENVNDTLLAGAKNFKTVDTDSLKYNFELRETSLAIDKATQVGSPLKDRKGVERGKNPDIGAFEYIKPKQR</sequence>
<dbReference type="Proteomes" id="UP000029723">
    <property type="component" value="Unassembled WGS sequence"/>
</dbReference>
<proteinExistence type="predicted"/>
<organism evidence="3 4">
    <name type="scientific">Hoylesella timonensis S9-PR14</name>
    <dbReference type="NCBI Taxonomy" id="1401062"/>
    <lineage>
        <taxon>Bacteria</taxon>
        <taxon>Pseudomonadati</taxon>
        <taxon>Bacteroidota</taxon>
        <taxon>Bacteroidia</taxon>
        <taxon>Bacteroidales</taxon>
        <taxon>Prevotellaceae</taxon>
        <taxon>Hoylesella</taxon>
    </lineage>
</organism>
<dbReference type="AlphaFoldDB" id="A0A098YSE9"/>
<dbReference type="SUPFAM" id="SSF51126">
    <property type="entry name" value="Pectin lyase-like"/>
    <property type="match status" value="1"/>
</dbReference>
<dbReference type="InterPro" id="IPR012334">
    <property type="entry name" value="Pectin_lyas_fold"/>
</dbReference>
<comment type="caution">
    <text evidence="3">The sequence shown here is derived from an EMBL/GenBank/DDBJ whole genome shotgun (WGS) entry which is preliminary data.</text>
</comment>
<dbReference type="NCBIfam" id="NF041518">
    <property type="entry name" value="choice_anch_Q"/>
    <property type="match status" value="1"/>
</dbReference>
<dbReference type="InterPro" id="IPR039448">
    <property type="entry name" value="Beta_helix"/>
</dbReference>
<evidence type="ECO:0000313" key="4">
    <source>
        <dbReference type="Proteomes" id="UP000029723"/>
    </source>
</evidence>
<feature type="signal peptide" evidence="1">
    <location>
        <begin position="1"/>
        <end position="21"/>
    </location>
</feature>
<keyword evidence="1" id="KW-0732">Signal</keyword>
<gene>
    <name evidence="3" type="ORF">HMPREF9304_05080</name>
</gene>
<dbReference type="Gene3D" id="2.160.20.10">
    <property type="entry name" value="Single-stranded right-handed beta-helix, Pectin lyase-like"/>
    <property type="match status" value="1"/>
</dbReference>
<protein>
    <recommendedName>
        <fullName evidence="2">Right handed beta helix domain-containing protein</fullName>
    </recommendedName>
</protein>
<dbReference type="RefSeq" id="WP_036926948.1">
    <property type="nucleotide sequence ID" value="NZ_JRPQ01000073.1"/>
</dbReference>